<name>A0A819QMP1_9BILA</name>
<keyword evidence="1" id="KW-0812">Transmembrane</keyword>
<protein>
    <submittedName>
        <fullName evidence="2">Uncharacterized protein</fullName>
    </submittedName>
</protein>
<dbReference type="Proteomes" id="UP000663842">
    <property type="component" value="Unassembled WGS sequence"/>
</dbReference>
<dbReference type="AlphaFoldDB" id="A0A819QMP1"/>
<proteinExistence type="predicted"/>
<dbReference type="EMBL" id="CAJOBF010002397">
    <property type="protein sequence ID" value="CAF4031232.1"/>
    <property type="molecule type" value="Genomic_DNA"/>
</dbReference>
<keyword evidence="1" id="KW-1133">Transmembrane helix</keyword>
<gene>
    <name evidence="2" type="ORF">UXM345_LOCUS18014</name>
</gene>
<organism evidence="2 3">
    <name type="scientific">Rotaria magnacalcarata</name>
    <dbReference type="NCBI Taxonomy" id="392030"/>
    <lineage>
        <taxon>Eukaryota</taxon>
        <taxon>Metazoa</taxon>
        <taxon>Spiralia</taxon>
        <taxon>Gnathifera</taxon>
        <taxon>Rotifera</taxon>
        <taxon>Eurotatoria</taxon>
        <taxon>Bdelloidea</taxon>
        <taxon>Philodinida</taxon>
        <taxon>Philodinidae</taxon>
        <taxon>Rotaria</taxon>
    </lineage>
</organism>
<keyword evidence="1" id="KW-0472">Membrane</keyword>
<accession>A0A819QMP1</accession>
<evidence type="ECO:0000313" key="3">
    <source>
        <dbReference type="Proteomes" id="UP000663842"/>
    </source>
</evidence>
<evidence type="ECO:0000256" key="1">
    <source>
        <dbReference type="SAM" id="Phobius"/>
    </source>
</evidence>
<comment type="caution">
    <text evidence="2">The sequence shown here is derived from an EMBL/GenBank/DDBJ whole genome shotgun (WGS) entry which is preliminary data.</text>
</comment>
<sequence>MNNTLISHEIKSITTIIDLVPNDYDSTGSILYIVVVLLWYSMGIVCMLGMQIKASDETAGDYPKRRAKFLIDTLRDQTQTKEILGSIQELVDKQKRDKLWDIYRGTTDNNNHKLNRDETLRIRNIEKQLAVINQNHRLINESLISPAISNDQINSDSESIIIPDISSVENRVRVRRRSSLDQQILERWKTVVGQCKTHEQLPWSIQKLMIRRHFRRHYKTMLQKSEQIHASMYEQPEYIDNPGHHAIKMDKDD</sequence>
<reference evidence="2" key="1">
    <citation type="submission" date="2021-02" db="EMBL/GenBank/DDBJ databases">
        <authorList>
            <person name="Nowell W R."/>
        </authorList>
    </citation>
    <scope>NUCLEOTIDE SEQUENCE</scope>
</reference>
<feature type="transmembrane region" description="Helical" evidence="1">
    <location>
        <begin position="30"/>
        <end position="50"/>
    </location>
</feature>
<evidence type="ECO:0000313" key="2">
    <source>
        <dbReference type="EMBL" id="CAF4031232.1"/>
    </source>
</evidence>